<organism evidence="3 4">
    <name type="scientific">Pseudoneurospora amorphoporcata</name>
    <dbReference type="NCBI Taxonomy" id="241081"/>
    <lineage>
        <taxon>Eukaryota</taxon>
        <taxon>Fungi</taxon>
        <taxon>Dikarya</taxon>
        <taxon>Ascomycota</taxon>
        <taxon>Pezizomycotina</taxon>
        <taxon>Sordariomycetes</taxon>
        <taxon>Sordariomycetidae</taxon>
        <taxon>Sordariales</taxon>
        <taxon>Sordariaceae</taxon>
        <taxon>Pseudoneurospora</taxon>
    </lineage>
</organism>
<feature type="signal peptide" evidence="2">
    <location>
        <begin position="1"/>
        <end position="20"/>
    </location>
</feature>
<feature type="region of interest" description="Disordered" evidence="1">
    <location>
        <begin position="101"/>
        <end position="124"/>
    </location>
</feature>
<evidence type="ECO:0000313" key="3">
    <source>
        <dbReference type="EMBL" id="KAK3948938.1"/>
    </source>
</evidence>
<feature type="chain" id="PRO_5042921146" description="Secreted protein" evidence="2">
    <location>
        <begin position="21"/>
        <end position="124"/>
    </location>
</feature>
<reference evidence="3" key="1">
    <citation type="journal article" date="2023" name="Mol. Phylogenet. Evol.">
        <title>Genome-scale phylogeny and comparative genomics of the fungal order Sordariales.</title>
        <authorList>
            <person name="Hensen N."/>
            <person name="Bonometti L."/>
            <person name="Westerberg I."/>
            <person name="Brannstrom I.O."/>
            <person name="Guillou S."/>
            <person name="Cros-Aarteil S."/>
            <person name="Calhoun S."/>
            <person name="Haridas S."/>
            <person name="Kuo A."/>
            <person name="Mondo S."/>
            <person name="Pangilinan J."/>
            <person name="Riley R."/>
            <person name="LaButti K."/>
            <person name="Andreopoulos B."/>
            <person name="Lipzen A."/>
            <person name="Chen C."/>
            <person name="Yan M."/>
            <person name="Daum C."/>
            <person name="Ng V."/>
            <person name="Clum A."/>
            <person name="Steindorff A."/>
            <person name="Ohm R.A."/>
            <person name="Martin F."/>
            <person name="Silar P."/>
            <person name="Natvig D.O."/>
            <person name="Lalanne C."/>
            <person name="Gautier V."/>
            <person name="Ament-Velasquez S.L."/>
            <person name="Kruys A."/>
            <person name="Hutchinson M.I."/>
            <person name="Powell A.J."/>
            <person name="Barry K."/>
            <person name="Miller A.N."/>
            <person name="Grigoriev I.V."/>
            <person name="Debuchy R."/>
            <person name="Gladieux P."/>
            <person name="Hiltunen Thoren M."/>
            <person name="Johannesson H."/>
        </authorList>
    </citation>
    <scope>NUCLEOTIDE SEQUENCE</scope>
    <source>
        <strain evidence="3">CBS 626.80</strain>
    </source>
</reference>
<keyword evidence="4" id="KW-1185">Reference proteome</keyword>
<dbReference type="Proteomes" id="UP001303222">
    <property type="component" value="Unassembled WGS sequence"/>
</dbReference>
<evidence type="ECO:0000256" key="1">
    <source>
        <dbReference type="SAM" id="MobiDB-lite"/>
    </source>
</evidence>
<feature type="compositionally biased region" description="Basic residues" evidence="1">
    <location>
        <begin position="107"/>
        <end position="124"/>
    </location>
</feature>
<proteinExistence type="predicted"/>
<evidence type="ECO:0008006" key="5">
    <source>
        <dbReference type="Google" id="ProtNLM"/>
    </source>
</evidence>
<reference evidence="3" key="2">
    <citation type="submission" date="2023-06" db="EMBL/GenBank/DDBJ databases">
        <authorList>
            <consortium name="Lawrence Berkeley National Laboratory"/>
            <person name="Mondo S.J."/>
            <person name="Hensen N."/>
            <person name="Bonometti L."/>
            <person name="Westerberg I."/>
            <person name="Brannstrom I.O."/>
            <person name="Guillou S."/>
            <person name="Cros-Aarteil S."/>
            <person name="Calhoun S."/>
            <person name="Haridas S."/>
            <person name="Kuo A."/>
            <person name="Pangilinan J."/>
            <person name="Riley R."/>
            <person name="Labutti K."/>
            <person name="Andreopoulos B."/>
            <person name="Lipzen A."/>
            <person name="Chen C."/>
            <person name="Yanf M."/>
            <person name="Daum C."/>
            <person name="Ng V."/>
            <person name="Clum A."/>
            <person name="Steindorff A."/>
            <person name="Ohm R."/>
            <person name="Martin F."/>
            <person name="Silar P."/>
            <person name="Natvig D."/>
            <person name="Lalanne C."/>
            <person name="Gautier V."/>
            <person name="Ament-Velasquez S.L."/>
            <person name="Kruys A."/>
            <person name="Hutchinson M.I."/>
            <person name="Powell A.J."/>
            <person name="Barry K."/>
            <person name="Miller A.N."/>
            <person name="Grigoriev I.V."/>
            <person name="Debuchy R."/>
            <person name="Gladieux P."/>
            <person name="Thoren M.H."/>
            <person name="Johannesson H."/>
        </authorList>
    </citation>
    <scope>NUCLEOTIDE SEQUENCE</scope>
    <source>
        <strain evidence="3">CBS 626.80</strain>
    </source>
</reference>
<protein>
    <recommendedName>
        <fullName evidence="5">Secreted protein</fullName>
    </recommendedName>
</protein>
<keyword evidence="2" id="KW-0732">Signal</keyword>
<evidence type="ECO:0000313" key="4">
    <source>
        <dbReference type="Proteomes" id="UP001303222"/>
    </source>
</evidence>
<gene>
    <name evidence="3" type="ORF">QBC32DRAFT_350264</name>
</gene>
<name>A0AAN6NRL7_9PEZI</name>
<accession>A0AAN6NRL7</accession>
<evidence type="ECO:0000256" key="2">
    <source>
        <dbReference type="SAM" id="SignalP"/>
    </source>
</evidence>
<dbReference type="EMBL" id="MU859236">
    <property type="protein sequence ID" value="KAK3948938.1"/>
    <property type="molecule type" value="Genomic_DNA"/>
</dbReference>
<dbReference type="AlphaFoldDB" id="A0AAN6NRL7"/>
<sequence>MFLLFFFFFPLFTCCPPVGSRDQPFTGLPSFPQAYLRTKPLDYPSDPFRMHLCTYFVYVPCGHPRRCACTAVSVVVAVVPVRVRWGGLLEYRNKARDDLYRRMGERRGRKKKKKKKKKKRERSR</sequence>
<comment type="caution">
    <text evidence="3">The sequence shown here is derived from an EMBL/GenBank/DDBJ whole genome shotgun (WGS) entry which is preliminary data.</text>
</comment>